<reference evidence="3" key="1">
    <citation type="submission" date="2016-10" db="EMBL/GenBank/DDBJ databases">
        <authorList>
            <person name="Varghese N."/>
            <person name="Submissions S."/>
        </authorList>
    </citation>
    <scope>NUCLEOTIDE SEQUENCE [LARGE SCALE GENOMIC DNA]</scope>
    <source>
        <strain evidence="3">DSM 17044</strain>
    </source>
</reference>
<dbReference type="Pfam" id="PF15579">
    <property type="entry name" value="Imm52"/>
    <property type="match status" value="1"/>
</dbReference>
<dbReference type="EMBL" id="FOAP01000006">
    <property type="protein sequence ID" value="SEL43796.1"/>
    <property type="molecule type" value="Genomic_DNA"/>
</dbReference>
<keyword evidence="3" id="KW-1185">Reference proteome</keyword>
<dbReference type="AlphaFoldDB" id="A0A1H7Q7G2"/>
<sequence length="240" mass="26749">MIENHYAASFWLARSESAEACARRAERFFHLLGRCDPAWTRWYETADSLEEARKLQFTADASHFQKLFAQDEHQIGDGFSFHLWTGENLQETSGVDGACGSSSLRLPSSCVLEPYTRGPHAGRVLTAPVMTAVLRAMALAWEPEWGIATSAAHRQMAVKGFPHPGTFVGWIMYFSRMRGTVPPLPAPVCIEPVEDKGTLVILTPERFTVSNPEHVALAARVHELLDRARLLRPLQPWPAG</sequence>
<accession>A0A1H7Q7G2</accession>
<evidence type="ECO:0000313" key="2">
    <source>
        <dbReference type="EMBL" id="SEL43796.1"/>
    </source>
</evidence>
<dbReference type="InterPro" id="IPR028969">
    <property type="entry name" value="Imm52"/>
</dbReference>
<protein>
    <submittedName>
        <fullName evidence="2">Immunity protein 52</fullName>
    </submittedName>
</protein>
<gene>
    <name evidence="2" type="ORF">SAMN05444354_10638</name>
</gene>
<dbReference type="OrthoDB" id="5521128at2"/>
<name>A0A1H7Q7G2_STIAU</name>
<organism evidence="2 3">
    <name type="scientific">Stigmatella aurantiaca</name>
    <dbReference type="NCBI Taxonomy" id="41"/>
    <lineage>
        <taxon>Bacteria</taxon>
        <taxon>Pseudomonadati</taxon>
        <taxon>Myxococcota</taxon>
        <taxon>Myxococcia</taxon>
        <taxon>Myxococcales</taxon>
        <taxon>Cystobacterineae</taxon>
        <taxon>Archangiaceae</taxon>
        <taxon>Stigmatella</taxon>
    </lineage>
</organism>
<dbReference type="Proteomes" id="UP000182719">
    <property type="component" value="Unassembled WGS sequence"/>
</dbReference>
<evidence type="ECO:0000313" key="3">
    <source>
        <dbReference type="Proteomes" id="UP000182719"/>
    </source>
</evidence>
<feature type="domain" description="Immunity protein 52" evidence="1">
    <location>
        <begin position="3"/>
        <end position="234"/>
    </location>
</feature>
<evidence type="ECO:0000259" key="1">
    <source>
        <dbReference type="Pfam" id="PF15579"/>
    </source>
</evidence>
<proteinExistence type="predicted"/>
<dbReference type="RefSeq" id="WP_075007040.1">
    <property type="nucleotide sequence ID" value="NZ_FOAP01000006.1"/>
</dbReference>